<organism evidence="1 2">
    <name type="scientific">Paenirhodobacter populi</name>
    <dbReference type="NCBI Taxonomy" id="2306993"/>
    <lineage>
        <taxon>Bacteria</taxon>
        <taxon>Pseudomonadati</taxon>
        <taxon>Pseudomonadota</taxon>
        <taxon>Alphaproteobacteria</taxon>
        <taxon>Rhodobacterales</taxon>
        <taxon>Rhodobacter group</taxon>
        <taxon>Paenirhodobacter</taxon>
    </lineage>
</organism>
<dbReference type="InterPro" id="IPR036388">
    <property type="entry name" value="WH-like_DNA-bd_sf"/>
</dbReference>
<accession>A0A443JG55</accession>
<comment type="caution">
    <text evidence="1">The sequence shown here is derived from an EMBL/GenBank/DDBJ whole genome shotgun (WGS) entry which is preliminary data.</text>
</comment>
<gene>
    <name evidence="1" type="ORF">D2T30_13500</name>
</gene>
<sequence length="77" mass="8832">MYKKTPEILGRRNAGATARRQLVLDQLARPRTQMELQTRLGMSRTGLLHLLRRMQRDGLIHPAEKIGVTRVWERGGA</sequence>
<dbReference type="AlphaFoldDB" id="A0A443JG55"/>
<evidence type="ECO:0008006" key="3">
    <source>
        <dbReference type="Google" id="ProtNLM"/>
    </source>
</evidence>
<evidence type="ECO:0000313" key="2">
    <source>
        <dbReference type="Proteomes" id="UP000284476"/>
    </source>
</evidence>
<dbReference type="Gene3D" id="1.10.10.10">
    <property type="entry name" value="Winged helix-like DNA-binding domain superfamily/Winged helix DNA-binding domain"/>
    <property type="match status" value="1"/>
</dbReference>
<dbReference type="RefSeq" id="WP_128209285.1">
    <property type="nucleotide sequence ID" value="NZ_JBHRSO010000063.1"/>
</dbReference>
<reference evidence="1 2" key="1">
    <citation type="submission" date="2019-01" db="EMBL/GenBank/DDBJ databases">
        <title>Sinorhodobacter populi sp. nov. isolated from the symptomatic bark tissue of Populus euramericana canker.</title>
        <authorList>
            <person name="Xu G."/>
        </authorList>
    </citation>
    <scope>NUCLEOTIDE SEQUENCE [LARGE SCALE GENOMIC DNA]</scope>
    <source>
        <strain evidence="1 2">SK2B-1</strain>
    </source>
</reference>
<evidence type="ECO:0000313" key="1">
    <source>
        <dbReference type="EMBL" id="RWR19529.1"/>
    </source>
</evidence>
<proteinExistence type="predicted"/>
<dbReference type="Proteomes" id="UP000284476">
    <property type="component" value="Unassembled WGS sequence"/>
</dbReference>
<dbReference type="SUPFAM" id="SSF46785">
    <property type="entry name" value="Winged helix' DNA-binding domain"/>
    <property type="match status" value="1"/>
</dbReference>
<name>A0A443JG55_9RHOB</name>
<dbReference type="InterPro" id="IPR036390">
    <property type="entry name" value="WH_DNA-bd_sf"/>
</dbReference>
<protein>
    <recommendedName>
        <fullName evidence="3">Winged helix-turn-helix transcriptional regulator</fullName>
    </recommendedName>
</protein>
<reference evidence="1 2" key="2">
    <citation type="submission" date="2019-01" db="EMBL/GenBank/DDBJ databases">
        <authorList>
            <person name="Li Y."/>
        </authorList>
    </citation>
    <scope>NUCLEOTIDE SEQUENCE [LARGE SCALE GENOMIC DNA]</scope>
    <source>
        <strain evidence="1 2">SK2B-1</strain>
    </source>
</reference>
<dbReference type="EMBL" id="SAUZ01000015">
    <property type="protein sequence ID" value="RWR19529.1"/>
    <property type="molecule type" value="Genomic_DNA"/>
</dbReference>